<keyword evidence="2" id="KW-0812">Transmembrane</keyword>
<sequence>MRALLRPSMNPLHENSPTANSEHEASMSQHAMHHDEVNYTINNDRCTAVVLLLYLFTRDDQKDRSMTKSNRPIQLVRLFHGINVIALITTIGFTGWIQNNSFLHRSPSTFPRSHRENTRKVSRIEANRSASSSVPLPCNLLDHPVPMILMSLGRSGTSSMYQVISSLSGKETTRIFEYTGGSTEKSRIFFQKIVPKEDVNGEWLIKFLCLEQMEHPDAGVVAFKWKPYETLFEEDKALQGLELLGRLNRKIKVVRSKRNLLDVMISRRKHKISLKRHGIEGKISSHCQKGDNQCLNAQLKAGIGIELPTKSLLTELRHLHDMERRTDNLLARYNVPTIHVSFEKLFSADEDTTEWRRMFDYLGVGPDNFSYWDIEHAGHAATSVPLHNVTLSNYEDVRKILIGTEFEVLLH</sequence>
<dbReference type="EMBL" id="JABMIG020000051">
    <property type="protein sequence ID" value="KAL3797868.1"/>
    <property type="molecule type" value="Genomic_DNA"/>
</dbReference>
<gene>
    <name evidence="3" type="ORF">HJC23_006906</name>
</gene>
<evidence type="ECO:0008006" key="5">
    <source>
        <dbReference type="Google" id="ProtNLM"/>
    </source>
</evidence>
<keyword evidence="2" id="KW-0472">Membrane</keyword>
<accession>A0ABD3QC16</accession>
<name>A0ABD3QC16_9STRA</name>
<organism evidence="3 4">
    <name type="scientific">Cyclotella cryptica</name>
    <dbReference type="NCBI Taxonomy" id="29204"/>
    <lineage>
        <taxon>Eukaryota</taxon>
        <taxon>Sar</taxon>
        <taxon>Stramenopiles</taxon>
        <taxon>Ochrophyta</taxon>
        <taxon>Bacillariophyta</taxon>
        <taxon>Coscinodiscophyceae</taxon>
        <taxon>Thalassiosirophycidae</taxon>
        <taxon>Stephanodiscales</taxon>
        <taxon>Stephanodiscaceae</taxon>
        <taxon>Cyclotella</taxon>
    </lineage>
</organism>
<protein>
    <recommendedName>
        <fullName evidence="5">Sulfotransferase domain-containing protein</fullName>
    </recommendedName>
</protein>
<dbReference type="AlphaFoldDB" id="A0ABD3QC16"/>
<reference evidence="3 4" key="1">
    <citation type="journal article" date="2020" name="G3 (Bethesda)">
        <title>Improved Reference Genome for Cyclotella cryptica CCMP332, a Model for Cell Wall Morphogenesis, Salinity Adaptation, and Lipid Production in Diatoms (Bacillariophyta).</title>
        <authorList>
            <person name="Roberts W.R."/>
            <person name="Downey K.M."/>
            <person name="Ruck E.C."/>
            <person name="Traller J.C."/>
            <person name="Alverson A.J."/>
        </authorList>
    </citation>
    <scope>NUCLEOTIDE SEQUENCE [LARGE SCALE GENOMIC DNA]</scope>
    <source>
        <strain evidence="3 4">CCMP332</strain>
    </source>
</reference>
<feature type="region of interest" description="Disordered" evidence="1">
    <location>
        <begin position="1"/>
        <end position="29"/>
    </location>
</feature>
<comment type="caution">
    <text evidence="3">The sequence shown here is derived from an EMBL/GenBank/DDBJ whole genome shotgun (WGS) entry which is preliminary data.</text>
</comment>
<dbReference type="Gene3D" id="3.40.50.300">
    <property type="entry name" value="P-loop containing nucleotide triphosphate hydrolases"/>
    <property type="match status" value="1"/>
</dbReference>
<evidence type="ECO:0000256" key="1">
    <source>
        <dbReference type="SAM" id="MobiDB-lite"/>
    </source>
</evidence>
<evidence type="ECO:0000313" key="4">
    <source>
        <dbReference type="Proteomes" id="UP001516023"/>
    </source>
</evidence>
<dbReference type="SUPFAM" id="SSF52540">
    <property type="entry name" value="P-loop containing nucleoside triphosphate hydrolases"/>
    <property type="match status" value="1"/>
</dbReference>
<keyword evidence="4" id="KW-1185">Reference proteome</keyword>
<dbReference type="Proteomes" id="UP001516023">
    <property type="component" value="Unassembled WGS sequence"/>
</dbReference>
<proteinExistence type="predicted"/>
<keyword evidence="2" id="KW-1133">Transmembrane helix</keyword>
<feature type="transmembrane region" description="Helical" evidence="2">
    <location>
        <begin position="75"/>
        <end position="97"/>
    </location>
</feature>
<evidence type="ECO:0000256" key="2">
    <source>
        <dbReference type="SAM" id="Phobius"/>
    </source>
</evidence>
<dbReference type="InterPro" id="IPR027417">
    <property type="entry name" value="P-loop_NTPase"/>
</dbReference>
<evidence type="ECO:0000313" key="3">
    <source>
        <dbReference type="EMBL" id="KAL3797868.1"/>
    </source>
</evidence>